<evidence type="ECO:0000313" key="2">
    <source>
        <dbReference type="Proteomes" id="UP000799755"/>
    </source>
</evidence>
<reference evidence="1" key="1">
    <citation type="journal article" date="2020" name="Stud. Mycol.">
        <title>101 Dothideomycetes genomes: a test case for predicting lifestyles and emergence of pathogens.</title>
        <authorList>
            <person name="Haridas S."/>
            <person name="Albert R."/>
            <person name="Binder M."/>
            <person name="Bloem J."/>
            <person name="Labutti K."/>
            <person name="Salamov A."/>
            <person name="Andreopoulos B."/>
            <person name="Baker S."/>
            <person name="Barry K."/>
            <person name="Bills G."/>
            <person name="Bluhm B."/>
            <person name="Cannon C."/>
            <person name="Castanera R."/>
            <person name="Culley D."/>
            <person name="Daum C."/>
            <person name="Ezra D."/>
            <person name="Gonzalez J."/>
            <person name="Henrissat B."/>
            <person name="Kuo A."/>
            <person name="Liang C."/>
            <person name="Lipzen A."/>
            <person name="Lutzoni F."/>
            <person name="Magnuson J."/>
            <person name="Mondo S."/>
            <person name="Nolan M."/>
            <person name="Ohm R."/>
            <person name="Pangilinan J."/>
            <person name="Park H.-J."/>
            <person name="Ramirez L."/>
            <person name="Alfaro M."/>
            <person name="Sun H."/>
            <person name="Tritt A."/>
            <person name="Yoshinaga Y."/>
            <person name="Zwiers L.-H."/>
            <person name="Turgeon B."/>
            <person name="Goodwin S."/>
            <person name="Spatafora J."/>
            <person name="Crous P."/>
            <person name="Grigoriev I."/>
        </authorList>
    </citation>
    <scope>NUCLEOTIDE SEQUENCE</scope>
    <source>
        <strain evidence="1">ATCC 200398</strain>
    </source>
</reference>
<gene>
    <name evidence="1" type="ORF">BDR25DRAFT_343655</name>
</gene>
<protein>
    <submittedName>
        <fullName evidence="1">Uncharacterized protein</fullName>
    </submittedName>
</protein>
<evidence type="ECO:0000313" key="1">
    <source>
        <dbReference type="EMBL" id="KAF2469687.1"/>
    </source>
</evidence>
<sequence length="253" mass="26014">MKALIVILALSSYVAATVMNSLEAPSTAPALLPRQSAQFGTLGWYSLSQTASSTILSSHTAVTINSVTRRAHYLAHNGRGVPQGTCLVLQQILIGTDIYQINPTDSRTAEQLVLPSTTTSTRLTASLTPTATSNPTSITQTERSTQTVPAPPPSSTSPPSSPGQSTKNTGIIVGGVIGGIVAVGAIGIIALLILRRGRGQPIVGVTYPPSQEYGMPPVPDKTSVALAPGCNPHASINHSTTSVTASPAPLGYL</sequence>
<dbReference type="Proteomes" id="UP000799755">
    <property type="component" value="Unassembled WGS sequence"/>
</dbReference>
<accession>A0ACB6QUC9</accession>
<keyword evidence="2" id="KW-1185">Reference proteome</keyword>
<comment type="caution">
    <text evidence="1">The sequence shown here is derived from an EMBL/GenBank/DDBJ whole genome shotgun (WGS) entry which is preliminary data.</text>
</comment>
<proteinExistence type="predicted"/>
<dbReference type="EMBL" id="MU003511">
    <property type="protein sequence ID" value="KAF2469687.1"/>
    <property type="molecule type" value="Genomic_DNA"/>
</dbReference>
<organism evidence="1 2">
    <name type="scientific">Lindgomyces ingoldianus</name>
    <dbReference type="NCBI Taxonomy" id="673940"/>
    <lineage>
        <taxon>Eukaryota</taxon>
        <taxon>Fungi</taxon>
        <taxon>Dikarya</taxon>
        <taxon>Ascomycota</taxon>
        <taxon>Pezizomycotina</taxon>
        <taxon>Dothideomycetes</taxon>
        <taxon>Pleosporomycetidae</taxon>
        <taxon>Pleosporales</taxon>
        <taxon>Lindgomycetaceae</taxon>
        <taxon>Lindgomyces</taxon>
    </lineage>
</organism>
<name>A0ACB6QUC9_9PLEO</name>